<evidence type="ECO:0000313" key="3">
    <source>
        <dbReference type="Proteomes" id="UP000280346"/>
    </source>
</evidence>
<dbReference type="RefSeq" id="WP_126997445.1">
    <property type="nucleotide sequence ID" value="NZ_CP173190.1"/>
</dbReference>
<accession>A0A3S0WMW2</accession>
<evidence type="ECO:0000313" key="2">
    <source>
        <dbReference type="EMBL" id="RUQ72951.1"/>
    </source>
</evidence>
<dbReference type="InterPro" id="IPR008309">
    <property type="entry name" value="YdbL"/>
</dbReference>
<evidence type="ECO:0000256" key="1">
    <source>
        <dbReference type="SAM" id="SignalP"/>
    </source>
</evidence>
<name>A0A3S0WMW2_9PROT</name>
<dbReference type="OrthoDB" id="7362294at2"/>
<sequence length="115" mass="12036">MRRFFRSLTAALFLLGAPVLTAVPALAQDALAAAKTAGQIGERPDGLVGAVAGAPPLVETLVAEVNAQRLARYKEIAKSNGTALDKVQAVAGQQLVERTPAGQFVMTPAGQWQRK</sequence>
<gene>
    <name evidence="2" type="ORF">EJ913_10375</name>
</gene>
<proteinExistence type="predicted"/>
<comment type="caution">
    <text evidence="2">The sequence shown here is derived from an EMBL/GenBank/DDBJ whole genome shotgun (WGS) entry which is preliminary data.</text>
</comment>
<dbReference type="EMBL" id="RZIJ01000006">
    <property type="protein sequence ID" value="RUQ72951.1"/>
    <property type="molecule type" value="Genomic_DNA"/>
</dbReference>
<feature type="chain" id="PRO_5018553141" evidence="1">
    <location>
        <begin position="28"/>
        <end position="115"/>
    </location>
</feature>
<dbReference type="Pfam" id="PF07027">
    <property type="entry name" value="DUF1318"/>
    <property type="match status" value="1"/>
</dbReference>
<reference evidence="2 3" key="1">
    <citation type="submission" date="2018-12" db="EMBL/GenBank/DDBJ databases">
        <authorList>
            <person name="Yang Y."/>
        </authorList>
    </citation>
    <scope>NUCLEOTIDE SEQUENCE [LARGE SCALE GENOMIC DNA]</scope>
    <source>
        <strain evidence="2 3">GSF71</strain>
    </source>
</reference>
<dbReference type="AlphaFoldDB" id="A0A3S0WMW2"/>
<dbReference type="PIRSF" id="PIRSF025560">
    <property type="entry name" value="UCP025560"/>
    <property type="match status" value="1"/>
</dbReference>
<dbReference type="Proteomes" id="UP000280346">
    <property type="component" value="Unassembled WGS sequence"/>
</dbReference>
<organism evidence="2 3">
    <name type="scientific">Azospirillum doebereinerae</name>
    <dbReference type="NCBI Taxonomy" id="92933"/>
    <lineage>
        <taxon>Bacteria</taxon>
        <taxon>Pseudomonadati</taxon>
        <taxon>Pseudomonadota</taxon>
        <taxon>Alphaproteobacteria</taxon>
        <taxon>Rhodospirillales</taxon>
        <taxon>Azospirillaceae</taxon>
        <taxon>Azospirillum</taxon>
    </lineage>
</organism>
<keyword evidence="1" id="KW-0732">Signal</keyword>
<protein>
    <submittedName>
        <fullName evidence="2">DUF1318 domain-containing protein</fullName>
    </submittedName>
</protein>
<keyword evidence="3" id="KW-1185">Reference proteome</keyword>
<feature type="signal peptide" evidence="1">
    <location>
        <begin position="1"/>
        <end position="27"/>
    </location>
</feature>